<evidence type="ECO:0000256" key="5">
    <source>
        <dbReference type="ARBA" id="ARBA00022833"/>
    </source>
</evidence>
<keyword evidence="5" id="KW-0862">Zinc</keyword>
<dbReference type="InterPro" id="IPR000286">
    <property type="entry name" value="HDACs"/>
</dbReference>
<dbReference type="GO" id="GO:0016787">
    <property type="term" value="F:hydrolase activity"/>
    <property type="evidence" value="ECO:0007669"/>
    <property type="project" value="UniProtKB-KW"/>
</dbReference>
<dbReference type="PRINTS" id="PR01270">
    <property type="entry name" value="HDASUPER"/>
</dbReference>
<evidence type="ECO:0000313" key="8">
    <source>
        <dbReference type="Proteomes" id="UP000581135"/>
    </source>
</evidence>
<organism evidence="7 8">
    <name type="scientific">Limibacillus halophilus</name>
    <dbReference type="NCBI Taxonomy" id="1579333"/>
    <lineage>
        <taxon>Bacteria</taxon>
        <taxon>Pseudomonadati</taxon>
        <taxon>Pseudomonadota</taxon>
        <taxon>Alphaproteobacteria</taxon>
        <taxon>Rhodospirillales</taxon>
        <taxon>Rhodovibrionaceae</taxon>
        <taxon>Limibacillus</taxon>
    </lineage>
</organism>
<dbReference type="InterPro" id="IPR037138">
    <property type="entry name" value="His_deacetylse_dom_sf"/>
</dbReference>
<evidence type="ECO:0000256" key="2">
    <source>
        <dbReference type="ARBA" id="ARBA00005947"/>
    </source>
</evidence>
<dbReference type="GO" id="GO:0004407">
    <property type="term" value="F:histone deacetylase activity"/>
    <property type="evidence" value="ECO:0007669"/>
    <property type="project" value="TreeGrafter"/>
</dbReference>
<dbReference type="RefSeq" id="WP_183417193.1">
    <property type="nucleotide sequence ID" value="NZ_JACHXA010000008.1"/>
</dbReference>
<dbReference type="PANTHER" id="PTHR10625">
    <property type="entry name" value="HISTONE DEACETYLASE HDAC1-RELATED"/>
    <property type="match status" value="1"/>
</dbReference>
<keyword evidence="8" id="KW-1185">Reference proteome</keyword>
<accession>A0A839SZQ0</accession>
<sequence length="344" mass="37425">MKTIYSEDHRLHHARLELIDGTLKPAVEMPSRADTVLARVREVGLGSVDTPTRHPRTAIERVHAPAYVAFLEQAWSLWTATGRAHDALPLNWPIRGFRGREPEAIDGKLSYYSFDAGSPITAGTWQAAISAVDVALTGVDVLNAGARSVFSLCRPPGHHAAADYYGGYCFLNNAAIAAQALRDQGAARVAILDVDYHHGNGTQSIFYERSDVYFLSIHGDPLQEFPYFLGYADELGEASGQGFNRNYPLRWGSGFDLWSAALKDACKVISDYRADALVVSLGVDTFEKDPISQFKLKSPDYLEIGRTIAALKLPTLFAMEGGYAVAEIGVNAVNVLSGFDEAAG</sequence>
<keyword evidence="4" id="KW-0378">Hydrolase</keyword>
<reference evidence="7 8" key="1">
    <citation type="submission" date="2020-08" db="EMBL/GenBank/DDBJ databases">
        <title>Genomic Encyclopedia of Type Strains, Phase III (KMG-III): the genomes of soil and plant-associated and newly described type strains.</title>
        <authorList>
            <person name="Whitman W."/>
        </authorList>
    </citation>
    <scope>NUCLEOTIDE SEQUENCE [LARGE SCALE GENOMIC DNA]</scope>
    <source>
        <strain evidence="7 8">CECT 8803</strain>
    </source>
</reference>
<dbReference type="Proteomes" id="UP000581135">
    <property type="component" value="Unassembled WGS sequence"/>
</dbReference>
<evidence type="ECO:0000259" key="6">
    <source>
        <dbReference type="Pfam" id="PF00850"/>
    </source>
</evidence>
<dbReference type="SUPFAM" id="SSF52768">
    <property type="entry name" value="Arginase/deacetylase"/>
    <property type="match status" value="1"/>
</dbReference>
<dbReference type="InterPro" id="IPR023696">
    <property type="entry name" value="Ureohydrolase_dom_sf"/>
</dbReference>
<evidence type="ECO:0000256" key="1">
    <source>
        <dbReference type="ARBA" id="ARBA00001947"/>
    </source>
</evidence>
<dbReference type="GO" id="GO:0046872">
    <property type="term" value="F:metal ion binding"/>
    <property type="evidence" value="ECO:0007669"/>
    <property type="project" value="UniProtKB-KW"/>
</dbReference>
<dbReference type="GO" id="GO:0040029">
    <property type="term" value="P:epigenetic regulation of gene expression"/>
    <property type="evidence" value="ECO:0007669"/>
    <property type="project" value="TreeGrafter"/>
</dbReference>
<comment type="caution">
    <text evidence="7">The sequence shown here is derived from an EMBL/GenBank/DDBJ whole genome shotgun (WGS) entry which is preliminary data.</text>
</comment>
<gene>
    <name evidence="7" type="ORF">FHR98_002679</name>
</gene>
<dbReference type="Pfam" id="PF00850">
    <property type="entry name" value="Hist_deacetyl"/>
    <property type="match status" value="1"/>
</dbReference>
<name>A0A839SZQ0_9PROT</name>
<dbReference type="EMBL" id="JACHXA010000008">
    <property type="protein sequence ID" value="MBB3066373.1"/>
    <property type="molecule type" value="Genomic_DNA"/>
</dbReference>
<comment type="similarity">
    <text evidence="2">Belongs to the histone deacetylase family.</text>
</comment>
<keyword evidence="3" id="KW-0479">Metal-binding</keyword>
<evidence type="ECO:0000313" key="7">
    <source>
        <dbReference type="EMBL" id="MBB3066373.1"/>
    </source>
</evidence>
<comment type="cofactor">
    <cofactor evidence="1">
        <name>Zn(2+)</name>
        <dbReference type="ChEBI" id="CHEBI:29105"/>
    </cofactor>
</comment>
<dbReference type="CDD" id="cd10001">
    <property type="entry name" value="HDAC_classII_APAH"/>
    <property type="match status" value="1"/>
</dbReference>
<dbReference type="AlphaFoldDB" id="A0A839SZQ0"/>
<evidence type="ECO:0000256" key="4">
    <source>
        <dbReference type="ARBA" id="ARBA00022801"/>
    </source>
</evidence>
<dbReference type="PANTHER" id="PTHR10625:SF17">
    <property type="entry name" value="HISTONE DEACETYLASE 8"/>
    <property type="match status" value="1"/>
</dbReference>
<dbReference type="InterPro" id="IPR023801">
    <property type="entry name" value="His_deacetylse_dom"/>
</dbReference>
<dbReference type="Gene3D" id="3.40.800.20">
    <property type="entry name" value="Histone deacetylase domain"/>
    <property type="match status" value="1"/>
</dbReference>
<feature type="domain" description="Histone deacetylase" evidence="6">
    <location>
        <begin position="28"/>
        <end position="336"/>
    </location>
</feature>
<proteinExistence type="inferred from homology"/>
<evidence type="ECO:0000256" key="3">
    <source>
        <dbReference type="ARBA" id="ARBA00022723"/>
    </source>
</evidence>
<protein>
    <submittedName>
        <fullName evidence="7">Acetoin utilization deacetylase AcuC-like enzyme</fullName>
    </submittedName>
</protein>